<evidence type="ECO:0000256" key="1">
    <source>
        <dbReference type="SAM" id="SignalP"/>
    </source>
</evidence>
<feature type="signal peptide" evidence="1">
    <location>
        <begin position="1"/>
        <end position="15"/>
    </location>
</feature>
<reference evidence="2" key="1">
    <citation type="submission" date="2014-11" db="EMBL/GenBank/DDBJ databases">
        <authorList>
            <person name="Amaro Gonzalez C."/>
        </authorList>
    </citation>
    <scope>NUCLEOTIDE SEQUENCE</scope>
</reference>
<sequence>MQFLPLMLFLYAVFYDIIDFKPNQINFMCTWLFFTQNCQRCFAE</sequence>
<name>A0A0E9URG6_ANGAN</name>
<protein>
    <submittedName>
        <fullName evidence="2">Uncharacterized protein</fullName>
    </submittedName>
</protein>
<reference evidence="2" key="2">
    <citation type="journal article" date="2015" name="Fish Shellfish Immunol.">
        <title>Early steps in the European eel (Anguilla anguilla)-Vibrio vulnificus interaction in the gills: Role of the RtxA13 toxin.</title>
        <authorList>
            <person name="Callol A."/>
            <person name="Pajuelo D."/>
            <person name="Ebbesson L."/>
            <person name="Teles M."/>
            <person name="MacKenzie S."/>
            <person name="Amaro C."/>
        </authorList>
    </citation>
    <scope>NUCLEOTIDE SEQUENCE</scope>
</reference>
<dbReference type="EMBL" id="GBXM01040797">
    <property type="protein sequence ID" value="JAH67780.1"/>
    <property type="molecule type" value="Transcribed_RNA"/>
</dbReference>
<dbReference type="AlphaFoldDB" id="A0A0E9URG6"/>
<evidence type="ECO:0000313" key="2">
    <source>
        <dbReference type="EMBL" id="JAH67780.1"/>
    </source>
</evidence>
<keyword evidence="1" id="KW-0732">Signal</keyword>
<feature type="chain" id="PRO_5012542734" evidence="1">
    <location>
        <begin position="16"/>
        <end position="44"/>
    </location>
</feature>
<accession>A0A0E9URG6</accession>
<organism evidence="2">
    <name type="scientific">Anguilla anguilla</name>
    <name type="common">European freshwater eel</name>
    <name type="synonym">Muraena anguilla</name>
    <dbReference type="NCBI Taxonomy" id="7936"/>
    <lineage>
        <taxon>Eukaryota</taxon>
        <taxon>Metazoa</taxon>
        <taxon>Chordata</taxon>
        <taxon>Craniata</taxon>
        <taxon>Vertebrata</taxon>
        <taxon>Euteleostomi</taxon>
        <taxon>Actinopterygii</taxon>
        <taxon>Neopterygii</taxon>
        <taxon>Teleostei</taxon>
        <taxon>Anguilliformes</taxon>
        <taxon>Anguillidae</taxon>
        <taxon>Anguilla</taxon>
    </lineage>
</organism>
<proteinExistence type="predicted"/>